<dbReference type="PROSITE" id="PS50005">
    <property type="entry name" value="TPR"/>
    <property type="match status" value="1"/>
</dbReference>
<dbReference type="SUPFAM" id="SSF48452">
    <property type="entry name" value="TPR-like"/>
    <property type="match status" value="1"/>
</dbReference>
<proteinExistence type="predicted"/>
<protein>
    <submittedName>
        <fullName evidence="4">SpoIID/LytB domain-containing protein</fullName>
    </submittedName>
</protein>
<dbReference type="GO" id="GO:0030288">
    <property type="term" value="C:outer membrane-bounded periplasmic space"/>
    <property type="evidence" value="ECO:0007669"/>
    <property type="project" value="TreeGrafter"/>
</dbReference>
<feature type="signal peptide" evidence="2">
    <location>
        <begin position="1"/>
        <end position="21"/>
    </location>
</feature>
<dbReference type="InterPro" id="IPR019734">
    <property type="entry name" value="TPR_rpt"/>
</dbReference>
<evidence type="ECO:0000256" key="1">
    <source>
        <dbReference type="PROSITE-ProRule" id="PRU00339"/>
    </source>
</evidence>
<accession>A0A8J6TBV1</accession>
<feature type="domain" description="Sporulation stage II protein D amidase enhancer LytB N-terminal" evidence="3">
    <location>
        <begin position="264"/>
        <end position="354"/>
    </location>
</feature>
<evidence type="ECO:0000313" key="5">
    <source>
        <dbReference type="Proteomes" id="UP000603545"/>
    </source>
</evidence>
<dbReference type="InterPro" id="IPR011990">
    <property type="entry name" value="TPR-like_helical_dom_sf"/>
</dbReference>
<dbReference type="GO" id="GO:0030435">
    <property type="term" value="P:sporulation resulting in formation of a cellular spore"/>
    <property type="evidence" value="ECO:0007669"/>
    <property type="project" value="InterPro"/>
</dbReference>
<dbReference type="Proteomes" id="UP000603545">
    <property type="component" value="Unassembled WGS sequence"/>
</dbReference>
<comment type="caution">
    <text evidence="4">The sequence shown here is derived from an EMBL/GenBank/DDBJ whole genome shotgun (WGS) entry which is preliminary data.</text>
</comment>
<dbReference type="InterPro" id="IPR013486">
    <property type="entry name" value="SpoIID/LytB"/>
</dbReference>
<organism evidence="4 5">
    <name type="scientific">Candidatus Desulfaltia bathyphila</name>
    <dbReference type="NCBI Taxonomy" id="2841697"/>
    <lineage>
        <taxon>Bacteria</taxon>
        <taxon>Pseudomonadati</taxon>
        <taxon>Thermodesulfobacteriota</taxon>
        <taxon>Desulfobacteria</taxon>
        <taxon>Desulfobacterales</taxon>
        <taxon>Desulfobacterales incertae sedis</taxon>
        <taxon>Candidatus Desulfaltia</taxon>
    </lineage>
</organism>
<keyword evidence="1" id="KW-0802">TPR repeat</keyword>
<dbReference type="Pfam" id="PF08486">
    <property type="entry name" value="SpoIID"/>
    <property type="match status" value="1"/>
</dbReference>
<name>A0A8J6TBV1_9BACT</name>
<evidence type="ECO:0000256" key="2">
    <source>
        <dbReference type="SAM" id="SignalP"/>
    </source>
</evidence>
<dbReference type="InterPro" id="IPR013693">
    <property type="entry name" value="SpoIID/LytB_N"/>
</dbReference>
<evidence type="ECO:0000259" key="3">
    <source>
        <dbReference type="Pfam" id="PF08486"/>
    </source>
</evidence>
<reference evidence="4 5" key="1">
    <citation type="submission" date="2020-08" db="EMBL/GenBank/DDBJ databases">
        <title>Bridging the membrane lipid divide: bacteria of the FCB group superphylum have the potential to synthesize archaeal ether lipids.</title>
        <authorList>
            <person name="Villanueva L."/>
            <person name="Von Meijenfeldt F.A.B."/>
            <person name="Westbye A.B."/>
            <person name="Yadav S."/>
            <person name="Hopmans E.C."/>
            <person name="Dutilh B.E."/>
            <person name="Sinninghe Damste J.S."/>
        </authorList>
    </citation>
    <scope>NUCLEOTIDE SEQUENCE [LARGE SCALE GENOMIC DNA]</scope>
    <source>
        <strain evidence="4">NIOZ-UU82</strain>
    </source>
</reference>
<dbReference type="NCBIfam" id="TIGR02669">
    <property type="entry name" value="SpoIID_LytB"/>
    <property type="match status" value="1"/>
</dbReference>
<sequence length="527" mass="59275">MLKKPVSIFFLCFFCLFFVYAEETAIAAYNDVRGFKTAARLLNNGMYLEALSIYQEISDYSDKQDNRARALLFMGTTYSLYLDQYDVALKQFDKIIKTCPTSHAASDAVFNSGMVLYETGKFKRAHAFFKKYLEKYPYGLRRQSAEVWADSAKAQMSQIRKPEVITAAPLYKRDVEDTNIRVLIKNRAEKITVYSEQNISLHNPFSKKMIYRSSGPVTFTKQGKQLAANGRKLDLHMCMVKTDGKTIMVDNRRFRGDLTILADSKSLSVINNIPVEQYLYGVVPKEMPPNWAKEALKAQAVAARTYALYIKDKSADKPYDVESTTTSQVYGGFDSEKKESNLAVDETRSQVITYNGKLIVAYFHSSSGGHTEDSKNVWSADLPYLKGVPDSFSANIPNGEWKFFVSYNDMQNRLNKYGLNIGQIRGLNAAGESRSGRLLGVRVIAKNGTTELKSNNFRIKVGATRLKSTLLKITPDHDGILFIGKGYGHGVGMSQWGANMMAQKGFGCQDILKHYYQSVKIVTLSSQ</sequence>
<gene>
    <name evidence="4" type="ORF">H8E80_05965</name>
</gene>
<dbReference type="PANTHER" id="PTHR30032">
    <property type="entry name" value="N-ACETYLMURAMOYL-L-ALANINE AMIDASE-RELATED"/>
    <property type="match status" value="1"/>
</dbReference>
<evidence type="ECO:0000313" key="4">
    <source>
        <dbReference type="EMBL" id="MBC8199575.1"/>
    </source>
</evidence>
<dbReference type="InterPro" id="IPR051922">
    <property type="entry name" value="Bact_Sporulation_Assoc"/>
</dbReference>
<dbReference type="EMBL" id="JACNLL010000056">
    <property type="protein sequence ID" value="MBC8199575.1"/>
    <property type="molecule type" value="Genomic_DNA"/>
</dbReference>
<feature type="repeat" description="TPR" evidence="1">
    <location>
        <begin position="106"/>
        <end position="139"/>
    </location>
</feature>
<dbReference type="PANTHER" id="PTHR30032:SF4">
    <property type="entry name" value="AMIDASE ENHANCER"/>
    <property type="match status" value="1"/>
</dbReference>
<feature type="chain" id="PRO_5035160081" evidence="2">
    <location>
        <begin position="22"/>
        <end position="527"/>
    </location>
</feature>
<dbReference type="AlphaFoldDB" id="A0A8J6TBV1"/>
<dbReference type="Gene3D" id="1.25.40.10">
    <property type="entry name" value="Tetratricopeptide repeat domain"/>
    <property type="match status" value="1"/>
</dbReference>
<keyword evidence="2" id="KW-0732">Signal</keyword>